<dbReference type="Pfam" id="PF00151">
    <property type="entry name" value="Lipase"/>
    <property type="match status" value="2"/>
</dbReference>
<dbReference type="GO" id="GO:0008970">
    <property type="term" value="F:phospholipase A1 activity"/>
    <property type="evidence" value="ECO:0007669"/>
    <property type="project" value="Ensembl"/>
</dbReference>
<dbReference type="OMA" id="AHANPQC"/>
<feature type="binding site" evidence="15">
    <location>
        <position position="184"/>
    </location>
    <ligand>
        <name>Ca(2+)</name>
        <dbReference type="ChEBI" id="CHEBI:29108"/>
    </ligand>
</feature>
<evidence type="ECO:0000256" key="12">
    <source>
        <dbReference type="ARBA" id="ARBA00048646"/>
    </source>
</evidence>
<reference evidence="18 19" key="1">
    <citation type="journal article" date="2019" name="Proc. Natl. Acad. Sci. U.S.A.">
        <title>Regulatory changes in pterin and carotenoid genes underlie balanced color polymorphisms in the wall lizard.</title>
        <authorList>
            <person name="Andrade P."/>
            <person name="Pinho C."/>
            <person name="Perez I de Lanuza G."/>
            <person name="Afonso S."/>
            <person name="Brejcha J."/>
            <person name="Rubin C.J."/>
            <person name="Wallerman O."/>
            <person name="Pereira P."/>
            <person name="Sabatino S.J."/>
            <person name="Bellati A."/>
            <person name="Pellitteri-Rosa D."/>
            <person name="Bosakova Z."/>
            <person name="Bunikis I."/>
            <person name="Carretero M.A."/>
            <person name="Feiner N."/>
            <person name="Marsik P."/>
            <person name="Pauperio F."/>
            <person name="Salvi D."/>
            <person name="Soler L."/>
            <person name="While G.M."/>
            <person name="Uller T."/>
            <person name="Font E."/>
            <person name="Andersson L."/>
            <person name="Carneiro M."/>
        </authorList>
    </citation>
    <scope>NUCLEOTIDE SEQUENCE</scope>
</reference>
<evidence type="ECO:0000313" key="19">
    <source>
        <dbReference type="Proteomes" id="UP000472272"/>
    </source>
</evidence>
<name>A0A670JNU2_PODMU</name>
<reference evidence="18" key="2">
    <citation type="submission" date="2025-08" db="UniProtKB">
        <authorList>
            <consortium name="Ensembl"/>
        </authorList>
    </citation>
    <scope>IDENTIFICATION</scope>
</reference>
<keyword evidence="5" id="KW-0378">Hydrolase</keyword>
<evidence type="ECO:0000256" key="2">
    <source>
        <dbReference type="ARBA" id="ARBA00010701"/>
    </source>
</evidence>
<comment type="similarity">
    <text evidence="2 16">Belongs to the AB hydrolase superfamily. Lipase family.</text>
</comment>
<keyword evidence="7" id="KW-0443">Lipid metabolism</keyword>
<keyword evidence="15" id="KW-0479">Metal-binding</keyword>
<evidence type="ECO:0000256" key="1">
    <source>
        <dbReference type="ARBA" id="ARBA00004613"/>
    </source>
</evidence>
<feature type="active site" description="Nucleophile" evidence="14">
    <location>
        <position position="146"/>
    </location>
</feature>
<comment type="catalytic activity">
    <reaction evidence="12">
        <text>1,2-di-(9Z)-octadecenoyl-sn-glycero-3-phospho-L-serine + H2O = 2-(9Z-octadecenoyl)-sn-glycero-3-phospho-L-serine + (9Z)-octadecenoate + H(+)</text>
        <dbReference type="Rhea" id="RHEA:40491"/>
        <dbReference type="ChEBI" id="CHEBI:15377"/>
        <dbReference type="ChEBI" id="CHEBI:15378"/>
        <dbReference type="ChEBI" id="CHEBI:30823"/>
        <dbReference type="ChEBI" id="CHEBI:74905"/>
        <dbReference type="ChEBI" id="CHEBI:77342"/>
    </reaction>
    <physiologicalReaction direction="left-to-right" evidence="12">
        <dbReference type="Rhea" id="RHEA:40492"/>
    </physiologicalReaction>
</comment>
<evidence type="ECO:0000256" key="10">
    <source>
        <dbReference type="ARBA" id="ARBA00040696"/>
    </source>
</evidence>
<dbReference type="GO" id="GO:0016042">
    <property type="term" value="P:lipid catabolic process"/>
    <property type="evidence" value="ECO:0007669"/>
    <property type="project" value="UniProtKB-KW"/>
</dbReference>
<comment type="catalytic activity">
    <reaction evidence="11">
        <text>1-(9Z-octadecenoyl)-sn-glycero-3-phospho-L-serine + H2O = sn-glycero-3-phospho-L-serine + (9Z)-octadecenoate + H(+)</text>
        <dbReference type="Rhea" id="RHEA:40499"/>
        <dbReference type="ChEBI" id="CHEBI:15377"/>
        <dbReference type="ChEBI" id="CHEBI:15378"/>
        <dbReference type="ChEBI" id="CHEBI:30823"/>
        <dbReference type="ChEBI" id="CHEBI:64765"/>
        <dbReference type="ChEBI" id="CHEBI:74617"/>
    </reaction>
    <physiologicalReaction direction="left-to-right" evidence="11">
        <dbReference type="Rhea" id="RHEA:40500"/>
    </physiologicalReaction>
</comment>
<gene>
    <name evidence="18" type="primary">PLA1A</name>
</gene>
<keyword evidence="4" id="KW-0732">Signal</keyword>
<protein>
    <recommendedName>
        <fullName evidence="10">Phospholipase A1 member A</fullName>
    </recommendedName>
</protein>
<dbReference type="Ensembl" id="ENSPMRT00000027656.1">
    <property type="protein sequence ID" value="ENSPMRP00000026061.1"/>
    <property type="gene ID" value="ENSPMRG00000016859.1"/>
</dbReference>
<feature type="active site" description="Charge relay system" evidence="14">
    <location>
        <position position="170"/>
    </location>
</feature>
<dbReference type="Proteomes" id="UP000472272">
    <property type="component" value="Chromosome 17"/>
</dbReference>
<accession>A0A670JNU2</accession>
<comment type="subcellular location">
    <subcellularLocation>
        <location evidence="1">Secreted</location>
    </subcellularLocation>
</comment>
<dbReference type="GO" id="GO:0046872">
    <property type="term" value="F:metal ion binding"/>
    <property type="evidence" value="ECO:0007669"/>
    <property type="project" value="UniProtKB-KW"/>
</dbReference>
<evidence type="ECO:0000259" key="17">
    <source>
        <dbReference type="Pfam" id="PF00151"/>
    </source>
</evidence>
<evidence type="ECO:0000256" key="8">
    <source>
        <dbReference type="ARBA" id="ARBA00023157"/>
    </source>
</evidence>
<keyword evidence="8" id="KW-1015">Disulfide bond</keyword>
<dbReference type="Gene3D" id="3.40.50.1820">
    <property type="entry name" value="alpha/beta hydrolase"/>
    <property type="match status" value="1"/>
</dbReference>
<evidence type="ECO:0000256" key="6">
    <source>
        <dbReference type="ARBA" id="ARBA00022963"/>
    </source>
</evidence>
<organism evidence="18 19">
    <name type="scientific">Podarcis muralis</name>
    <name type="common">Wall lizard</name>
    <name type="synonym">Lacerta muralis</name>
    <dbReference type="NCBI Taxonomy" id="64176"/>
    <lineage>
        <taxon>Eukaryota</taxon>
        <taxon>Metazoa</taxon>
        <taxon>Chordata</taxon>
        <taxon>Craniata</taxon>
        <taxon>Vertebrata</taxon>
        <taxon>Euteleostomi</taxon>
        <taxon>Lepidosauria</taxon>
        <taxon>Squamata</taxon>
        <taxon>Bifurcata</taxon>
        <taxon>Unidentata</taxon>
        <taxon>Episquamata</taxon>
        <taxon>Laterata</taxon>
        <taxon>Lacertibaenia</taxon>
        <taxon>Lacertidae</taxon>
        <taxon>Podarcis</taxon>
    </lineage>
</organism>
<evidence type="ECO:0000256" key="14">
    <source>
        <dbReference type="PIRSR" id="PIRSR000865-1"/>
    </source>
</evidence>
<sequence length="431" mass="47154">QHKLSIRVLQPPQLCTDFQSASLLRGSSLKVQFLLFSSSNPSCGQLLSTREDLQNSTFNATLGTKVIIHGFRVLGTKPSWTDGLIKALLQAAQANVIAVDWVHGSTAAYYAAVENVMKLALEIASFIRKLLDLGVPEKSIHLIGVSLGAHAGGLVGHFFEGRLGRITGLDPAGPKYTKASREERLDPGDAVFVEAIHTDADSTLLALAKPMRLPKPFVCPSFCSVGSYNYLICDHMRSVQFYTSALTDPCPMMAFPCTSYKDFLTGHCLDCFPPFPLSCPTIGLLDNGGVHVGKLSTEVKVYLTTAASAPYCVYHSLVEFRLQTRRTSDTNIEIAFLSSNSSFSTSIIIPKQQTAGKGLLTHSAPLCQVKSVMLQHRHKTWRRNKEETPVWGQFCTAPLPVDTSKEIFCLPQLLTLTRNNPLLHDLTVACD</sequence>
<dbReference type="InterPro" id="IPR000734">
    <property type="entry name" value="TAG_lipase"/>
</dbReference>
<dbReference type="CDD" id="cd00707">
    <property type="entry name" value="Pancreat_lipase_like"/>
    <property type="match status" value="1"/>
</dbReference>
<dbReference type="PANTHER" id="PTHR11610:SF111">
    <property type="entry name" value="PHOSPHOLIPASE A1 MEMBER A"/>
    <property type="match status" value="1"/>
</dbReference>
<dbReference type="GO" id="GO:0005615">
    <property type="term" value="C:extracellular space"/>
    <property type="evidence" value="ECO:0007669"/>
    <property type="project" value="TreeGrafter"/>
</dbReference>
<keyword evidence="19" id="KW-1185">Reference proteome</keyword>
<keyword evidence="3" id="KW-0964">Secreted</keyword>
<keyword evidence="9" id="KW-0325">Glycoprotein</keyword>
<evidence type="ECO:0000256" key="15">
    <source>
        <dbReference type="PIRSR" id="PIRSR000865-2"/>
    </source>
</evidence>
<keyword evidence="15" id="KW-0106">Calcium</keyword>
<feature type="binding site" evidence="15">
    <location>
        <position position="186"/>
    </location>
    <ligand>
        <name>Ca(2+)</name>
        <dbReference type="ChEBI" id="CHEBI:29108"/>
    </ligand>
</feature>
<evidence type="ECO:0000256" key="3">
    <source>
        <dbReference type="ARBA" id="ARBA00022525"/>
    </source>
</evidence>
<dbReference type="SUPFAM" id="SSF53474">
    <property type="entry name" value="alpha/beta-Hydrolases"/>
    <property type="match status" value="1"/>
</dbReference>
<evidence type="ECO:0000256" key="9">
    <source>
        <dbReference type="ARBA" id="ARBA00023180"/>
    </source>
</evidence>
<dbReference type="GeneTree" id="ENSGT00940000159279"/>
<feature type="domain" description="Lipase" evidence="17">
    <location>
        <begin position="15"/>
        <end position="203"/>
    </location>
</feature>
<proteinExistence type="inferred from homology"/>
<evidence type="ECO:0000256" key="11">
    <source>
        <dbReference type="ARBA" id="ARBA00048284"/>
    </source>
</evidence>
<reference evidence="18" key="3">
    <citation type="submission" date="2025-09" db="UniProtKB">
        <authorList>
            <consortium name="Ensembl"/>
        </authorList>
    </citation>
    <scope>IDENTIFICATION</scope>
</reference>
<comment type="catalytic activity">
    <reaction evidence="13">
        <text>1-hexadecanoyl-2-(5Z,8Z,11Z,14Z-eicosatetraenoyl)-sn-glycero-3-phospho-L-serine + H2O = 2-(5Z,8Z,11Z,14Z)-eicosatetraenoyl-sn-glycero-3-phospho-L-serine + hexadecanoate + H(+)</text>
        <dbReference type="Rhea" id="RHEA:41187"/>
        <dbReference type="ChEBI" id="CHEBI:7896"/>
        <dbReference type="ChEBI" id="CHEBI:15377"/>
        <dbReference type="ChEBI" id="CHEBI:15378"/>
        <dbReference type="ChEBI" id="CHEBI:75032"/>
        <dbReference type="ChEBI" id="CHEBI:77830"/>
    </reaction>
    <physiologicalReaction direction="left-to-right" evidence="13">
        <dbReference type="Rhea" id="RHEA:41188"/>
    </physiologicalReaction>
</comment>
<dbReference type="InterPro" id="IPR033906">
    <property type="entry name" value="Lipase_N"/>
</dbReference>
<dbReference type="InterPro" id="IPR013818">
    <property type="entry name" value="Lipase"/>
</dbReference>
<dbReference type="PIRSF" id="PIRSF000865">
    <property type="entry name" value="Lipoprotein_lipase_LIPH"/>
    <property type="match status" value="1"/>
</dbReference>
<dbReference type="InterPro" id="IPR016272">
    <property type="entry name" value="Lipase_LIPH"/>
</dbReference>
<evidence type="ECO:0000256" key="5">
    <source>
        <dbReference type="ARBA" id="ARBA00022801"/>
    </source>
</evidence>
<feature type="domain" description="Lipase" evidence="17">
    <location>
        <begin position="228"/>
        <end position="311"/>
    </location>
</feature>
<dbReference type="InterPro" id="IPR029058">
    <property type="entry name" value="AB_hydrolase_fold"/>
</dbReference>
<keyword evidence="6" id="KW-0442">Lipid degradation</keyword>
<evidence type="ECO:0000313" key="18">
    <source>
        <dbReference type="Ensembl" id="ENSPMRP00000026061.1"/>
    </source>
</evidence>
<evidence type="ECO:0000256" key="13">
    <source>
        <dbReference type="ARBA" id="ARBA00048700"/>
    </source>
</evidence>
<dbReference type="GO" id="GO:0002080">
    <property type="term" value="C:acrosomal membrane"/>
    <property type="evidence" value="ECO:0007669"/>
    <property type="project" value="Ensembl"/>
</dbReference>
<dbReference type="AlphaFoldDB" id="A0A670JNU2"/>
<feature type="active site" description="Charge relay system" evidence="14">
    <location>
        <position position="235"/>
    </location>
</feature>
<feature type="binding site" evidence="15">
    <location>
        <position position="189"/>
    </location>
    <ligand>
        <name>Ca(2+)</name>
        <dbReference type="ChEBI" id="CHEBI:29108"/>
    </ligand>
</feature>
<dbReference type="PANTHER" id="PTHR11610">
    <property type="entry name" value="LIPASE"/>
    <property type="match status" value="1"/>
</dbReference>
<evidence type="ECO:0000256" key="7">
    <source>
        <dbReference type="ARBA" id="ARBA00023098"/>
    </source>
</evidence>
<evidence type="ECO:0000256" key="16">
    <source>
        <dbReference type="RuleBase" id="RU004262"/>
    </source>
</evidence>
<dbReference type="PRINTS" id="PR00821">
    <property type="entry name" value="TAGLIPASE"/>
</dbReference>
<evidence type="ECO:0000256" key="4">
    <source>
        <dbReference type="ARBA" id="ARBA00022729"/>
    </source>
</evidence>